<comment type="subcellular location">
    <subcellularLocation>
        <location evidence="1">Nucleus</location>
    </subcellularLocation>
</comment>
<gene>
    <name evidence="5" type="primary">LOC102809942</name>
</gene>
<evidence type="ECO:0000313" key="5">
    <source>
        <dbReference type="RefSeq" id="XP_006815844.1"/>
    </source>
</evidence>
<feature type="non-terminal residue" evidence="5">
    <location>
        <position position="1"/>
    </location>
</feature>
<dbReference type="GeneID" id="102809942"/>
<dbReference type="RefSeq" id="XP_006815844.1">
    <property type="nucleotide sequence ID" value="XM_006815781.1"/>
</dbReference>
<evidence type="ECO:0000256" key="1">
    <source>
        <dbReference type="ARBA" id="ARBA00004123"/>
    </source>
</evidence>
<sequence length="480" mass="54053">GVTNINEIQGVTNINEIQGVTNINEIQGVTNINEIQGVTNINEIQGVTNINEIQGVTNINEIQGVTNINEIQGVTNINEIQGVTNINEIQGVTNINEIQGVTNINEILFVTNINEIQGVTNINEIQGVTNINEIQGVTNINEIQGVTNINEIQGLRKLRKTQNEPLTIERYDPPVVNATQKTIAERKVLDLRRWFCISRPQYNKSCGISSLVSCWNYLYTTMGVGSMEPITQEEALAVLGFKPPFGEIRFGPFTGNSTLMRWFKQLNDFYNVRGRTYYLYKPHGKGRTMGRTSEEALRLLKSGLKDPSITYIYHCQNHYFCPIGFEDVPSKAVHAYRGDLEDDEGETWILIGDTSRRHPGIQCVKWQDIVKDLNLQNPEYLNIRKVHLGVQKRKTKKIGGNLHCIMAFQKSSWQGIRSLKPLKSVTKPPPAGQLQNVSLQRDETTDEVTVADTHDYQWTEDIYPSIADSDSTDESLTSDD</sequence>
<evidence type="ECO:0000256" key="3">
    <source>
        <dbReference type="SAM" id="MobiDB-lite"/>
    </source>
</evidence>
<dbReference type="PANTHER" id="PTHR16171">
    <property type="entry name" value="DNA REPAIR PROTEIN COMPLEMENTING XP-G CELLS-RELATED"/>
    <property type="match status" value="1"/>
</dbReference>
<reference evidence="5" key="1">
    <citation type="submission" date="2025-08" db="UniProtKB">
        <authorList>
            <consortium name="RefSeq"/>
        </authorList>
    </citation>
    <scope>IDENTIFICATION</scope>
    <source>
        <tissue evidence="5">Testes</tissue>
    </source>
</reference>
<evidence type="ECO:0000313" key="4">
    <source>
        <dbReference type="Proteomes" id="UP000694865"/>
    </source>
</evidence>
<feature type="region of interest" description="Disordered" evidence="3">
    <location>
        <begin position="422"/>
        <end position="448"/>
    </location>
</feature>
<keyword evidence="4" id="KW-1185">Reference proteome</keyword>
<dbReference type="Proteomes" id="UP000694865">
    <property type="component" value="Unplaced"/>
</dbReference>
<organism evidence="4 5">
    <name type="scientific">Saccoglossus kowalevskii</name>
    <name type="common">Acorn worm</name>
    <dbReference type="NCBI Taxonomy" id="10224"/>
    <lineage>
        <taxon>Eukaryota</taxon>
        <taxon>Metazoa</taxon>
        <taxon>Hemichordata</taxon>
        <taxon>Enteropneusta</taxon>
        <taxon>Harrimaniidae</taxon>
        <taxon>Saccoglossus</taxon>
    </lineage>
</organism>
<protein>
    <submittedName>
        <fullName evidence="5">Basic immunoglobulin-like variable motif-containing protein-like</fullName>
    </submittedName>
</protein>
<proteinExistence type="predicted"/>
<dbReference type="PANTHER" id="PTHR16171:SF12">
    <property type="entry name" value="BASIC IMMUNOGLOBULIN-LIKE VARIABLE MOTIF-CONTAINING PROTEIN"/>
    <property type="match status" value="1"/>
</dbReference>
<evidence type="ECO:0000256" key="2">
    <source>
        <dbReference type="ARBA" id="ARBA00023242"/>
    </source>
</evidence>
<name>A0ABM0M753_SACKO</name>
<keyword evidence="2" id="KW-0539">Nucleus</keyword>
<accession>A0ABM0M753</accession>